<dbReference type="Proteomes" id="UP000631670">
    <property type="component" value="Unassembled WGS sequence"/>
</dbReference>
<name>A0ABR9I4R2_9PSEU</name>
<evidence type="ECO:0000313" key="1">
    <source>
        <dbReference type="EMBL" id="MBE1498165.1"/>
    </source>
</evidence>
<dbReference type="EMBL" id="JADBEG010000001">
    <property type="protein sequence ID" value="MBE1498165.1"/>
    <property type="molecule type" value="Genomic_DNA"/>
</dbReference>
<keyword evidence="2" id="KW-1185">Reference proteome</keyword>
<reference evidence="1 2" key="1">
    <citation type="submission" date="2020-10" db="EMBL/GenBank/DDBJ databases">
        <title>Sequencing the genomes of 1000 actinobacteria strains.</title>
        <authorList>
            <person name="Klenk H.-P."/>
        </authorList>
    </citation>
    <scope>NUCLEOTIDE SEQUENCE [LARGE SCALE GENOMIC DNA]</scope>
    <source>
        <strain evidence="1 2">DSM 44653</strain>
    </source>
</reference>
<organism evidence="1 2">
    <name type="scientific">Amycolatopsis lexingtonensis</name>
    <dbReference type="NCBI Taxonomy" id="218822"/>
    <lineage>
        <taxon>Bacteria</taxon>
        <taxon>Bacillati</taxon>
        <taxon>Actinomycetota</taxon>
        <taxon>Actinomycetes</taxon>
        <taxon>Pseudonocardiales</taxon>
        <taxon>Pseudonocardiaceae</taxon>
        <taxon>Amycolatopsis</taxon>
    </lineage>
</organism>
<comment type="caution">
    <text evidence="1">The sequence shown here is derived from an EMBL/GenBank/DDBJ whole genome shotgun (WGS) entry which is preliminary data.</text>
</comment>
<protein>
    <submittedName>
        <fullName evidence="1">Uncharacterized protein</fullName>
    </submittedName>
</protein>
<gene>
    <name evidence="1" type="ORF">H4696_005265</name>
</gene>
<dbReference type="RefSeq" id="WP_086862695.1">
    <property type="nucleotide sequence ID" value="NZ_JADBEG010000001.1"/>
</dbReference>
<evidence type="ECO:0000313" key="2">
    <source>
        <dbReference type="Proteomes" id="UP000631670"/>
    </source>
</evidence>
<proteinExistence type="predicted"/>
<sequence length="81" mass="8314">MPSNGRRKRAAKRSAAVEGVAAYLADEDADVHNITEAAVREDAMTAALNLTALAAAAVTALAEATGRTPFEALRSIDGGEC</sequence>
<accession>A0ABR9I4R2</accession>